<keyword evidence="1" id="KW-0418">Kinase</keyword>
<dbReference type="PANTHER" id="PTHR35526">
    <property type="entry name" value="ANTI-SIGMA-F FACTOR RSBW-RELATED"/>
    <property type="match status" value="1"/>
</dbReference>
<feature type="domain" description="Histidine kinase/HSP90-like ATPase" evidence="3">
    <location>
        <begin position="21"/>
        <end position="136"/>
    </location>
</feature>
<feature type="region of interest" description="Disordered" evidence="2">
    <location>
        <begin position="1"/>
        <end position="22"/>
    </location>
</feature>
<dbReference type="EMBL" id="JABBKX010000001">
    <property type="protein sequence ID" value="NMJ39992.1"/>
    <property type="molecule type" value="Genomic_DNA"/>
</dbReference>
<dbReference type="PANTHER" id="PTHR35526:SF3">
    <property type="entry name" value="ANTI-SIGMA-F FACTOR RSBW"/>
    <property type="match status" value="1"/>
</dbReference>
<sequence>MTSGAGDERTLSLTLRGSPAEEVSRAQSAVSEFLGRHGEGPAAISRAELLLEEVALNVLRHGFDAPDTPEVSIRLAREPAGWAFDFEDRGRPFDPTTAPLPPPAPSLAEAKVGGFGLPLIRRIAQSLRYERTEDGRNLFRLVLPPSDPLRS</sequence>
<keyword evidence="4" id="KW-0547">Nucleotide-binding</keyword>
<dbReference type="InterPro" id="IPR050267">
    <property type="entry name" value="Anti-sigma-factor_SerPK"/>
</dbReference>
<dbReference type="Pfam" id="PF13581">
    <property type="entry name" value="HATPase_c_2"/>
    <property type="match status" value="1"/>
</dbReference>
<dbReference type="RefSeq" id="WP_170052289.1">
    <property type="nucleotide sequence ID" value="NZ_JABBKX010000001.1"/>
</dbReference>
<accession>A0A848E755</accession>
<keyword evidence="4" id="KW-0067">ATP-binding</keyword>
<dbReference type="Gene3D" id="3.30.565.10">
    <property type="entry name" value="Histidine kinase-like ATPase, C-terminal domain"/>
    <property type="match status" value="1"/>
</dbReference>
<evidence type="ECO:0000259" key="3">
    <source>
        <dbReference type="Pfam" id="PF13581"/>
    </source>
</evidence>
<evidence type="ECO:0000256" key="2">
    <source>
        <dbReference type="SAM" id="MobiDB-lite"/>
    </source>
</evidence>
<proteinExistence type="predicted"/>
<dbReference type="GO" id="GO:0005524">
    <property type="term" value="F:ATP binding"/>
    <property type="evidence" value="ECO:0007669"/>
    <property type="project" value="UniProtKB-KW"/>
</dbReference>
<dbReference type="GO" id="GO:0004674">
    <property type="term" value="F:protein serine/threonine kinase activity"/>
    <property type="evidence" value="ECO:0007669"/>
    <property type="project" value="UniProtKB-KW"/>
</dbReference>
<dbReference type="InterPro" id="IPR036890">
    <property type="entry name" value="HATPase_C_sf"/>
</dbReference>
<evidence type="ECO:0000313" key="4">
    <source>
        <dbReference type="EMBL" id="NMJ39992.1"/>
    </source>
</evidence>
<protein>
    <submittedName>
        <fullName evidence="4">ATP-binding protein</fullName>
    </submittedName>
</protein>
<reference evidence="4 5" key="1">
    <citation type="submission" date="2020-03" db="EMBL/GenBank/DDBJ databases">
        <authorList>
            <person name="Sun Q."/>
        </authorList>
    </citation>
    <scope>NUCLEOTIDE SEQUENCE [LARGE SCALE GENOMIC DNA]</scope>
    <source>
        <strain evidence="4 5">JC162</strain>
    </source>
</reference>
<name>A0A848E755_9PROT</name>
<keyword evidence="1" id="KW-0808">Transferase</keyword>
<evidence type="ECO:0000256" key="1">
    <source>
        <dbReference type="ARBA" id="ARBA00022527"/>
    </source>
</evidence>
<dbReference type="InterPro" id="IPR003594">
    <property type="entry name" value="HATPase_dom"/>
</dbReference>
<evidence type="ECO:0000313" key="5">
    <source>
        <dbReference type="Proteomes" id="UP000548582"/>
    </source>
</evidence>
<feature type="compositionally biased region" description="Basic and acidic residues" evidence="2">
    <location>
        <begin position="1"/>
        <end position="10"/>
    </location>
</feature>
<dbReference type="AlphaFoldDB" id="A0A848E755"/>
<keyword evidence="5" id="KW-1185">Reference proteome</keyword>
<comment type="caution">
    <text evidence="4">The sequence shown here is derived from an EMBL/GenBank/DDBJ whole genome shotgun (WGS) entry which is preliminary data.</text>
</comment>
<dbReference type="Proteomes" id="UP000548582">
    <property type="component" value="Unassembled WGS sequence"/>
</dbReference>
<dbReference type="SUPFAM" id="SSF55874">
    <property type="entry name" value="ATPase domain of HSP90 chaperone/DNA topoisomerase II/histidine kinase"/>
    <property type="match status" value="1"/>
</dbReference>
<organism evidence="4 5">
    <name type="scientific">Neoroseomonas marina</name>
    <dbReference type="NCBI Taxonomy" id="1232220"/>
    <lineage>
        <taxon>Bacteria</taxon>
        <taxon>Pseudomonadati</taxon>
        <taxon>Pseudomonadota</taxon>
        <taxon>Alphaproteobacteria</taxon>
        <taxon>Acetobacterales</taxon>
        <taxon>Acetobacteraceae</taxon>
        <taxon>Neoroseomonas</taxon>
    </lineage>
</organism>
<dbReference type="CDD" id="cd16936">
    <property type="entry name" value="HATPase_RsbW-like"/>
    <property type="match status" value="1"/>
</dbReference>
<keyword evidence="1" id="KW-0723">Serine/threonine-protein kinase</keyword>
<gene>
    <name evidence="4" type="ORF">GWK16_01980</name>
</gene>